<dbReference type="InterPro" id="IPR019276">
    <property type="entry name" value="DUF2303"/>
</dbReference>
<protein>
    <submittedName>
        <fullName evidence="1">DUF2303 family protein</fullName>
    </submittedName>
</protein>
<sequence>MTDPSVALDTTAGDGALIEDLARRAAAAATPETHQPIYGDSIITRVLRNDETIKTVNLERLLSFPDRARGTATLYDPTDFSEYVNRLRTPSTTVWADEKHGRITAVFNDHEETEGDDSGPTAGWRDHTAVLDLQSDPEWTAFLQVDGDYMTQAMFAEFLSNYDTSFVQPDGARMLEVATSFKAHRKAEFSQAINLDNGDVQLTYSEETTPKTTRSGQIEVPRDLVVQLTPYLGYPLQQIDARLRWYLEGSQLRMGFKLRRPDIVKRDAFADIRTTIGDALAEVDDTDFSTPVLLGPPPAPITPFS</sequence>
<dbReference type="EMBL" id="JAYFSI010000014">
    <property type="protein sequence ID" value="MEA5366058.1"/>
    <property type="molecule type" value="Genomic_DNA"/>
</dbReference>
<reference evidence="1 2" key="1">
    <citation type="submission" date="2023-12" db="EMBL/GenBank/DDBJ databases">
        <title>Amycolatopsis sp. V23-08.</title>
        <authorList>
            <person name="Somphong A."/>
        </authorList>
    </citation>
    <scope>NUCLEOTIDE SEQUENCE [LARGE SCALE GENOMIC DNA]</scope>
    <source>
        <strain evidence="1 2">V23-08</strain>
    </source>
</reference>
<evidence type="ECO:0000313" key="1">
    <source>
        <dbReference type="EMBL" id="MEA5366058.1"/>
    </source>
</evidence>
<dbReference type="Proteomes" id="UP001304298">
    <property type="component" value="Unassembled WGS sequence"/>
</dbReference>
<proteinExistence type="predicted"/>
<accession>A0ABU5RIE5</accession>
<evidence type="ECO:0000313" key="2">
    <source>
        <dbReference type="Proteomes" id="UP001304298"/>
    </source>
</evidence>
<dbReference type="Pfam" id="PF10065">
    <property type="entry name" value="DUF2303"/>
    <property type="match status" value="1"/>
</dbReference>
<keyword evidence="2" id="KW-1185">Reference proteome</keyword>
<name>A0ABU5RIE5_9PSEU</name>
<gene>
    <name evidence="1" type="ORF">VA596_41480</name>
</gene>
<organism evidence="1 2">
    <name type="scientific">Amycolatopsis heterodermiae</name>
    <dbReference type="NCBI Taxonomy" id="3110235"/>
    <lineage>
        <taxon>Bacteria</taxon>
        <taxon>Bacillati</taxon>
        <taxon>Actinomycetota</taxon>
        <taxon>Actinomycetes</taxon>
        <taxon>Pseudonocardiales</taxon>
        <taxon>Pseudonocardiaceae</taxon>
        <taxon>Amycolatopsis</taxon>
    </lineage>
</organism>
<comment type="caution">
    <text evidence="1">The sequence shown here is derived from an EMBL/GenBank/DDBJ whole genome shotgun (WGS) entry which is preliminary data.</text>
</comment>
<dbReference type="RefSeq" id="WP_323335038.1">
    <property type="nucleotide sequence ID" value="NZ_JAYFSI010000014.1"/>
</dbReference>